<dbReference type="OrthoDB" id="389606at2"/>
<dbReference type="Proteomes" id="UP000295518">
    <property type="component" value="Unassembled WGS sequence"/>
</dbReference>
<comment type="similarity">
    <text evidence="2 8 9">Belongs to the ATPase epsilon chain family.</text>
</comment>
<dbReference type="HAMAP" id="MF_00530">
    <property type="entry name" value="ATP_synth_epsil_bac"/>
    <property type="match status" value="1"/>
</dbReference>
<dbReference type="GO" id="GO:0005524">
    <property type="term" value="F:ATP binding"/>
    <property type="evidence" value="ECO:0007669"/>
    <property type="project" value="UniProtKB-UniRule"/>
</dbReference>
<dbReference type="AlphaFoldDB" id="A0A4R6IG39"/>
<comment type="subunit">
    <text evidence="8 9">F-type ATPases have 2 components, CF(1) - the catalytic core - and CF(0) - the membrane proton channel. CF(1) has five subunits: alpha(3), beta(3), gamma(1), delta(1), epsilon(1). CF(0) has three main subunits: a, b and c.</text>
</comment>
<keyword evidence="5 8" id="KW-0472">Membrane</keyword>
<comment type="caution">
    <text evidence="12">The sequence shown here is derived from an EMBL/GenBank/DDBJ whole genome shotgun (WGS) entry which is preliminary data.</text>
</comment>
<reference evidence="12 13" key="1">
    <citation type="submission" date="2019-03" db="EMBL/GenBank/DDBJ databases">
        <title>Genomic Encyclopedia of Archaeal and Bacterial Type Strains, Phase II (KMG-II): from individual species to whole genera.</title>
        <authorList>
            <person name="Goeker M."/>
        </authorList>
    </citation>
    <scope>NUCLEOTIDE SEQUENCE [LARGE SCALE GENOMIC DNA]</scope>
    <source>
        <strain evidence="12 13">ATCC 700618</strain>
    </source>
</reference>
<evidence type="ECO:0000313" key="13">
    <source>
        <dbReference type="Proteomes" id="UP000295518"/>
    </source>
</evidence>
<evidence type="ECO:0000256" key="7">
    <source>
        <dbReference type="ARBA" id="ARBA00023310"/>
    </source>
</evidence>
<dbReference type="GO" id="GO:0045259">
    <property type="term" value="C:proton-transporting ATP synthase complex"/>
    <property type="evidence" value="ECO:0007669"/>
    <property type="project" value="UniProtKB-KW"/>
</dbReference>
<evidence type="ECO:0000256" key="8">
    <source>
        <dbReference type="HAMAP-Rule" id="MF_00530"/>
    </source>
</evidence>
<evidence type="ECO:0000256" key="9">
    <source>
        <dbReference type="RuleBase" id="RU003656"/>
    </source>
</evidence>
<dbReference type="Gene3D" id="1.20.5.440">
    <property type="entry name" value="ATP synthase delta/epsilon subunit, C-terminal domain"/>
    <property type="match status" value="1"/>
</dbReference>
<keyword evidence="13" id="KW-1185">Reference proteome</keyword>
<evidence type="ECO:0000256" key="2">
    <source>
        <dbReference type="ARBA" id="ARBA00005712"/>
    </source>
</evidence>
<organism evidence="12 13">
    <name type="scientific">Mycoplasma testudineum</name>
    <dbReference type="NCBI Taxonomy" id="244584"/>
    <lineage>
        <taxon>Bacteria</taxon>
        <taxon>Bacillati</taxon>
        <taxon>Mycoplasmatota</taxon>
        <taxon>Mollicutes</taxon>
        <taxon>Mycoplasmataceae</taxon>
        <taxon>Mycoplasma</taxon>
    </lineage>
</organism>
<evidence type="ECO:0000259" key="10">
    <source>
        <dbReference type="Pfam" id="PF00401"/>
    </source>
</evidence>
<accession>A0A4R6IG39</accession>
<proteinExistence type="inferred from homology"/>
<dbReference type="NCBIfam" id="TIGR01216">
    <property type="entry name" value="ATP_synt_epsi"/>
    <property type="match status" value="1"/>
</dbReference>
<protein>
    <recommendedName>
        <fullName evidence="8">ATP synthase epsilon chain</fullName>
    </recommendedName>
    <alternativeName>
        <fullName evidence="8">ATP synthase F1 sector epsilon subunit</fullName>
    </alternativeName>
    <alternativeName>
        <fullName evidence="8">F-ATPase epsilon subunit</fullName>
    </alternativeName>
</protein>
<comment type="function">
    <text evidence="8">Produces ATP from ADP in the presence of a proton gradient across the membrane.</text>
</comment>
<gene>
    <name evidence="8" type="primary">atpC</name>
    <name evidence="12" type="ORF">EI74_0132</name>
</gene>
<dbReference type="RefSeq" id="WP_094254375.1">
    <property type="nucleotide sequence ID" value="NZ_NNCE01000001.1"/>
</dbReference>
<dbReference type="InterPro" id="IPR036794">
    <property type="entry name" value="ATP_F1_dsu/esu_C_sf"/>
</dbReference>
<feature type="domain" description="ATP synthase F1 complex delta/epsilon subunit N-terminal" evidence="11">
    <location>
        <begin position="6"/>
        <end position="83"/>
    </location>
</feature>
<dbReference type="Pfam" id="PF02823">
    <property type="entry name" value="ATP-synt_DE_N"/>
    <property type="match status" value="1"/>
</dbReference>
<dbReference type="Gene3D" id="2.60.15.10">
    <property type="entry name" value="F0F1 ATP synthase delta/epsilon subunit, N-terminal"/>
    <property type="match status" value="1"/>
</dbReference>
<evidence type="ECO:0000256" key="6">
    <source>
        <dbReference type="ARBA" id="ARBA00023196"/>
    </source>
</evidence>
<keyword evidence="4 8" id="KW-0406">Ion transport</keyword>
<feature type="domain" description="ATP synthase epsilon subunit C-terminal" evidence="10">
    <location>
        <begin position="89"/>
        <end position="133"/>
    </location>
</feature>
<comment type="subcellular location">
    <subcellularLocation>
        <location evidence="1 8">Cell membrane</location>
        <topology evidence="1 8">Peripheral membrane protein</topology>
    </subcellularLocation>
</comment>
<dbReference type="InterPro" id="IPR001469">
    <property type="entry name" value="ATP_synth_F1_dsu/esu"/>
</dbReference>
<evidence type="ECO:0000256" key="1">
    <source>
        <dbReference type="ARBA" id="ARBA00004202"/>
    </source>
</evidence>
<keyword evidence="7 8" id="KW-0066">ATP synthesis</keyword>
<dbReference type="PANTHER" id="PTHR13822:SF10">
    <property type="entry name" value="ATP SYNTHASE EPSILON CHAIN, CHLOROPLASTIC"/>
    <property type="match status" value="1"/>
</dbReference>
<evidence type="ECO:0000256" key="5">
    <source>
        <dbReference type="ARBA" id="ARBA00023136"/>
    </source>
</evidence>
<dbReference type="GO" id="GO:0005886">
    <property type="term" value="C:plasma membrane"/>
    <property type="evidence" value="ECO:0007669"/>
    <property type="project" value="UniProtKB-SubCell"/>
</dbReference>
<evidence type="ECO:0000313" key="12">
    <source>
        <dbReference type="EMBL" id="TDO21112.1"/>
    </source>
</evidence>
<dbReference type="InterPro" id="IPR036771">
    <property type="entry name" value="ATPsynth_dsu/esu_N"/>
</dbReference>
<dbReference type="InterPro" id="IPR020547">
    <property type="entry name" value="ATP_synth_F1_esu_C"/>
</dbReference>
<keyword evidence="8" id="KW-1003">Cell membrane</keyword>
<dbReference type="CDD" id="cd12152">
    <property type="entry name" value="F1-ATPase_delta"/>
    <property type="match status" value="1"/>
</dbReference>
<dbReference type="EMBL" id="SNWN01000009">
    <property type="protein sequence ID" value="TDO21112.1"/>
    <property type="molecule type" value="Genomic_DNA"/>
</dbReference>
<keyword evidence="8" id="KW-0375">Hydrogen ion transport</keyword>
<name>A0A4R6IG39_9MOLU</name>
<dbReference type="InterPro" id="IPR020546">
    <property type="entry name" value="ATP_synth_F1_dsu/esu_N"/>
</dbReference>
<keyword evidence="3 8" id="KW-0813">Transport</keyword>
<evidence type="ECO:0000256" key="4">
    <source>
        <dbReference type="ARBA" id="ARBA00023065"/>
    </source>
</evidence>
<dbReference type="PANTHER" id="PTHR13822">
    <property type="entry name" value="ATP SYNTHASE DELTA/EPSILON CHAIN"/>
    <property type="match status" value="1"/>
</dbReference>
<dbReference type="GO" id="GO:0046933">
    <property type="term" value="F:proton-transporting ATP synthase activity, rotational mechanism"/>
    <property type="evidence" value="ECO:0007669"/>
    <property type="project" value="UniProtKB-UniRule"/>
</dbReference>
<dbReference type="SUPFAM" id="SSF46604">
    <property type="entry name" value="Epsilon subunit of F1F0-ATP synthase C-terminal domain"/>
    <property type="match status" value="1"/>
</dbReference>
<dbReference type="SUPFAM" id="SSF51344">
    <property type="entry name" value="Epsilon subunit of F1F0-ATP synthase N-terminal domain"/>
    <property type="match status" value="1"/>
</dbReference>
<keyword evidence="6 8" id="KW-0139">CF(1)</keyword>
<evidence type="ECO:0000256" key="3">
    <source>
        <dbReference type="ARBA" id="ARBA00022448"/>
    </source>
</evidence>
<sequence length="136" mass="15157">MAKNVNLTITTPQGIYFNDMVDIVTVKTPEGYVGFMANHQPTLSTIMISTLYVNSSSSGKQRLAAIDTGLIYVDKEQITIVTSACEFAEDIDVTRARKAKEKAEEAIKLTTNITKITEEERRLSRSLNRLKVADQK</sequence>
<evidence type="ECO:0000259" key="11">
    <source>
        <dbReference type="Pfam" id="PF02823"/>
    </source>
</evidence>
<dbReference type="Pfam" id="PF00401">
    <property type="entry name" value="ATP-synt_DE"/>
    <property type="match status" value="1"/>
</dbReference>